<keyword evidence="1" id="KW-0732">Signal</keyword>
<evidence type="ECO:0000313" key="2">
    <source>
        <dbReference type="EMBL" id="SDP03678.1"/>
    </source>
</evidence>
<dbReference type="STRING" id="310781.SAMN05216259_11617"/>
<keyword evidence="3" id="KW-1185">Reference proteome</keyword>
<dbReference type="Pfam" id="PF12028">
    <property type="entry name" value="DUF3515"/>
    <property type="match status" value="1"/>
</dbReference>
<dbReference type="InterPro" id="IPR021903">
    <property type="entry name" value="DUF3515"/>
</dbReference>
<dbReference type="AlphaFoldDB" id="A0A1H0PG86"/>
<dbReference type="Proteomes" id="UP000199341">
    <property type="component" value="Unassembled WGS sequence"/>
</dbReference>
<evidence type="ECO:0000256" key="1">
    <source>
        <dbReference type="SAM" id="SignalP"/>
    </source>
</evidence>
<organism evidence="2 3">
    <name type="scientific">Actinacidiphila guanduensis</name>
    <dbReference type="NCBI Taxonomy" id="310781"/>
    <lineage>
        <taxon>Bacteria</taxon>
        <taxon>Bacillati</taxon>
        <taxon>Actinomycetota</taxon>
        <taxon>Actinomycetes</taxon>
        <taxon>Kitasatosporales</taxon>
        <taxon>Streptomycetaceae</taxon>
        <taxon>Actinacidiphila</taxon>
    </lineage>
</organism>
<sequence length="161" mass="16674">MTFHRRALLVAASAAACVSAAAVFAVSASGSDDVRVAVPVPDARVAAYCTALHARLPRTVDGLPRHGLKPDSPLTAGWGDPTIVLRCGVPRPAVDDDVNTPAAEVDGVTWSWEQGPDGSARLTTTLRKAYVELTLPAKYAHDATPLAELAAAVKTTIPAGI</sequence>
<feature type="chain" id="PRO_5039364051" description="DUF3515 domain-containing protein" evidence="1">
    <location>
        <begin position="23"/>
        <end position="161"/>
    </location>
</feature>
<gene>
    <name evidence="2" type="ORF">SAMN05216259_11617</name>
</gene>
<reference evidence="2 3" key="1">
    <citation type="submission" date="2016-10" db="EMBL/GenBank/DDBJ databases">
        <authorList>
            <person name="de Groot N.N."/>
        </authorList>
    </citation>
    <scope>NUCLEOTIDE SEQUENCE [LARGE SCALE GENOMIC DNA]</scope>
    <source>
        <strain evidence="2 3">CGMCC 4.2022</strain>
    </source>
</reference>
<dbReference type="RefSeq" id="WP_245771729.1">
    <property type="nucleotide sequence ID" value="NZ_FNIE01000016.1"/>
</dbReference>
<dbReference type="EMBL" id="FNIE01000016">
    <property type="protein sequence ID" value="SDP03678.1"/>
    <property type="molecule type" value="Genomic_DNA"/>
</dbReference>
<proteinExistence type="predicted"/>
<dbReference type="PROSITE" id="PS51257">
    <property type="entry name" value="PROKAR_LIPOPROTEIN"/>
    <property type="match status" value="1"/>
</dbReference>
<protein>
    <recommendedName>
        <fullName evidence="4">DUF3515 domain-containing protein</fullName>
    </recommendedName>
</protein>
<name>A0A1H0PG86_9ACTN</name>
<accession>A0A1H0PG86</accession>
<evidence type="ECO:0000313" key="3">
    <source>
        <dbReference type="Proteomes" id="UP000199341"/>
    </source>
</evidence>
<feature type="signal peptide" evidence="1">
    <location>
        <begin position="1"/>
        <end position="22"/>
    </location>
</feature>
<evidence type="ECO:0008006" key="4">
    <source>
        <dbReference type="Google" id="ProtNLM"/>
    </source>
</evidence>